<dbReference type="PANTHER" id="PTHR35812:SF1">
    <property type="entry name" value="LIPOPROTEIN"/>
    <property type="match status" value="1"/>
</dbReference>
<proteinExistence type="predicted"/>
<protein>
    <submittedName>
        <fullName evidence="2">DUF1566 domain-containing protein</fullName>
    </submittedName>
</protein>
<dbReference type="OrthoDB" id="338808at2"/>
<dbReference type="InterPro" id="IPR011460">
    <property type="entry name" value="Lcl_C"/>
</dbReference>
<keyword evidence="3" id="KW-1185">Reference proteome</keyword>
<reference evidence="2" key="1">
    <citation type="journal article" date="2019" name="PLoS Negl. Trop. Dis.">
        <title>Revisiting the worldwide diversity of Leptospira species in the environment.</title>
        <authorList>
            <person name="Vincent A.T."/>
            <person name="Schiettekatte O."/>
            <person name="Bourhy P."/>
            <person name="Veyrier F.J."/>
            <person name="Picardeau M."/>
        </authorList>
    </citation>
    <scope>NUCLEOTIDE SEQUENCE [LARGE SCALE GENOMIC DNA]</scope>
    <source>
        <strain evidence="2">201400974</strain>
    </source>
</reference>
<dbReference type="PANTHER" id="PTHR35812">
    <property type="entry name" value="LIPOPROTEIN"/>
    <property type="match status" value="1"/>
</dbReference>
<sequence>MKHRNIILIIALSVVMFLVNCEAKPEKDFYGISEEETNLLLAGFLANQSLVDTRTGTVRDPAAGLEWQKCSVGQVYRQSENDCQGGAAGTVLNPQDPYRYGARQLAFCDSKTHACNRVTVPQVLLAASEIAISGTSEAYHACAALGTTWRVPTPIELKRLTETGRISVLNYFPLTLEAEYWSSWSNEQDIPGETARSISFDRSTFGDEKNTVKTDRNYVRCVKNL</sequence>
<dbReference type="Pfam" id="PF07603">
    <property type="entry name" value="Lcl_C"/>
    <property type="match status" value="1"/>
</dbReference>
<comment type="caution">
    <text evidence="2">The sequence shown here is derived from an EMBL/GenBank/DDBJ whole genome shotgun (WGS) entry which is preliminary data.</text>
</comment>
<organism evidence="2 3">
    <name type="scientific">Leptospira ilyithenensis</name>
    <dbReference type="NCBI Taxonomy" id="2484901"/>
    <lineage>
        <taxon>Bacteria</taxon>
        <taxon>Pseudomonadati</taxon>
        <taxon>Spirochaetota</taxon>
        <taxon>Spirochaetia</taxon>
        <taxon>Leptospirales</taxon>
        <taxon>Leptospiraceae</taxon>
        <taxon>Leptospira</taxon>
    </lineage>
</organism>
<evidence type="ECO:0000313" key="2">
    <source>
        <dbReference type="EMBL" id="TGN06868.1"/>
    </source>
</evidence>
<dbReference type="RefSeq" id="WP_135765594.1">
    <property type="nucleotide sequence ID" value="NZ_RQHV01000062.1"/>
</dbReference>
<dbReference type="EMBL" id="RQHV01000062">
    <property type="protein sequence ID" value="TGN06868.1"/>
    <property type="molecule type" value="Genomic_DNA"/>
</dbReference>
<gene>
    <name evidence="2" type="ORF">EHS11_17130</name>
</gene>
<dbReference type="AlphaFoldDB" id="A0A4R9LLL7"/>
<evidence type="ECO:0000259" key="1">
    <source>
        <dbReference type="Pfam" id="PF07603"/>
    </source>
</evidence>
<dbReference type="Proteomes" id="UP000298264">
    <property type="component" value="Unassembled WGS sequence"/>
</dbReference>
<name>A0A4R9LLL7_9LEPT</name>
<accession>A0A4R9LLL7</accession>
<dbReference type="NCBIfam" id="NF047850">
    <property type="entry name" value="Lsa25"/>
    <property type="match status" value="1"/>
</dbReference>
<feature type="domain" description="Lcl C-terminal" evidence="1">
    <location>
        <begin position="56"/>
        <end position="223"/>
    </location>
</feature>
<evidence type="ECO:0000313" key="3">
    <source>
        <dbReference type="Proteomes" id="UP000298264"/>
    </source>
</evidence>